<organism evidence="2 3">
    <name type="scientific">Dendrobium catenatum</name>
    <dbReference type="NCBI Taxonomy" id="906689"/>
    <lineage>
        <taxon>Eukaryota</taxon>
        <taxon>Viridiplantae</taxon>
        <taxon>Streptophyta</taxon>
        <taxon>Embryophyta</taxon>
        <taxon>Tracheophyta</taxon>
        <taxon>Spermatophyta</taxon>
        <taxon>Magnoliopsida</taxon>
        <taxon>Liliopsida</taxon>
        <taxon>Asparagales</taxon>
        <taxon>Orchidaceae</taxon>
        <taxon>Epidendroideae</taxon>
        <taxon>Malaxideae</taxon>
        <taxon>Dendrobiinae</taxon>
        <taxon>Dendrobium</taxon>
    </lineage>
</organism>
<sequence>MKDQVPFGVVPIFFRLRLGFFGNVTVLFGAHIPARLWQIFSISHRFNTKTMHAIHWWISGKQTMMSIDCLSELWMASLATWLVFVPSFDRLEGTVMASFAGIFFSASSGFVGNQCHRLLRLDRYIEFL</sequence>
<feature type="transmembrane region" description="Helical" evidence="1">
    <location>
        <begin position="69"/>
        <end position="88"/>
    </location>
</feature>
<gene>
    <name evidence="2" type="ORF">MA16_Dca010759</name>
</gene>
<evidence type="ECO:0000256" key="1">
    <source>
        <dbReference type="SAM" id="Phobius"/>
    </source>
</evidence>
<dbReference type="EMBL" id="KZ503460">
    <property type="protein sequence ID" value="PKU63841.1"/>
    <property type="molecule type" value="Genomic_DNA"/>
</dbReference>
<proteinExistence type="predicted"/>
<name>A0A2I0VKB4_9ASPA</name>
<dbReference type="Proteomes" id="UP000233837">
    <property type="component" value="Unassembled WGS sequence"/>
</dbReference>
<accession>A0A2I0VKB4</accession>
<feature type="transmembrane region" description="Helical" evidence="1">
    <location>
        <begin position="94"/>
        <end position="113"/>
    </location>
</feature>
<reference evidence="2 3" key="2">
    <citation type="journal article" date="2017" name="Nature">
        <title>The Apostasia genome and the evolution of orchids.</title>
        <authorList>
            <person name="Zhang G.Q."/>
            <person name="Liu K.W."/>
            <person name="Li Z."/>
            <person name="Lohaus R."/>
            <person name="Hsiao Y.Y."/>
            <person name="Niu S.C."/>
            <person name="Wang J.Y."/>
            <person name="Lin Y.C."/>
            <person name="Xu Q."/>
            <person name="Chen L.J."/>
            <person name="Yoshida K."/>
            <person name="Fujiwara S."/>
            <person name="Wang Z.W."/>
            <person name="Zhang Y.Q."/>
            <person name="Mitsuda N."/>
            <person name="Wang M."/>
            <person name="Liu G.H."/>
            <person name="Pecoraro L."/>
            <person name="Huang H.X."/>
            <person name="Xiao X.J."/>
            <person name="Lin M."/>
            <person name="Wu X.Y."/>
            <person name="Wu W.L."/>
            <person name="Chen Y.Y."/>
            <person name="Chang S.B."/>
            <person name="Sakamoto S."/>
            <person name="Ohme-Takagi M."/>
            <person name="Yagi M."/>
            <person name="Zeng S.J."/>
            <person name="Shen C.Y."/>
            <person name="Yeh C.M."/>
            <person name="Luo Y.B."/>
            <person name="Tsai W.C."/>
            <person name="Van de Peer Y."/>
            <person name="Liu Z.J."/>
        </authorList>
    </citation>
    <scope>NUCLEOTIDE SEQUENCE [LARGE SCALE GENOMIC DNA]</scope>
    <source>
        <tissue evidence="2">The whole plant</tissue>
    </source>
</reference>
<protein>
    <submittedName>
        <fullName evidence="2">Uncharacterized protein</fullName>
    </submittedName>
</protein>
<evidence type="ECO:0000313" key="3">
    <source>
        <dbReference type="Proteomes" id="UP000233837"/>
    </source>
</evidence>
<keyword evidence="3" id="KW-1185">Reference proteome</keyword>
<keyword evidence="1" id="KW-0812">Transmembrane</keyword>
<dbReference type="AlphaFoldDB" id="A0A2I0VKB4"/>
<keyword evidence="1" id="KW-0472">Membrane</keyword>
<keyword evidence="1" id="KW-1133">Transmembrane helix</keyword>
<evidence type="ECO:0000313" key="2">
    <source>
        <dbReference type="EMBL" id="PKU63841.1"/>
    </source>
</evidence>
<reference evidence="2 3" key="1">
    <citation type="journal article" date="2016" name="Sci. Rep.">
        <title>The Dendrobium catenatum Lindl. genome sequence provides insights into polysaccharide synthase, floral development and adaptive evolution.</title>
        <authorList>
            <person name="Zhang G.Q."/>
            <person name="Xu Q."/>
            <person name="Bian C."/>
            <person name="Tsai W.C."/>
            <person name="Yeh C.M."/>
            <person name="Liu K.W."/>
            <person name="Yoshida K."/>
            <person name="Zhang L.S."/>
            <person name="Chang S.B."/>
            <person name="Chen F."/>
            <person name="Shi Y."/>
            <person name="Su Y.Y."/>
            <person name="Zhang Y.Q."/>
            <person name="Chen L.J."/>
            <person name="Yin Y."/>
            <person name="Lin M."/>
            <person name="Huang H."/>
            <person name="Deng H."/>
            <person name="Wang Z.W."/>
            <person name="Zhu S.L."/>
            <person name="Zhao X."/>
            <person name="Deng C."/>
            <person name="Niu S.C."/>
            <person name="Huang J."/>
            <person name="Wang M."/>
            <person name="Liu G.H."/>
            <person name="Yang H.J."/>
            <person name="Xiao X.J."/>
            <person name="Hsiao Y.Y."/>
            <person name="Wu W.L."/>
            <person name="Chen Y.Y."/>
            <person name="Mitsuda N."/>
            <person name="Ohme-Takagi M."/>
            <person name="Luo Y.B."/>
            <person name="Van de Peer Y."/>
            <person name="Liu Z.J."/>
        </authorList>
    </citation>
    <scope>NUCLEOTIDE SEQUENCE [LARGE SCALE GENOMIC DNA]</scope>
    <source>
        <tissue evidence="2">The whole plant</tissue>
    </source>
</reference>
<feature type="transmembrane region" description="Helical" evidence="1">
    <location>
        <begin position="12"/>
        <end position="32"/>
    </location>
</feature>